<dbReference type="Gene3D" id="3.40.220.10">
    <property type="entry name" value="Leucine Aminopeptidase, subunit E, domain 1"/>
    <property type="match status" value="1"/>
</dbReference>
<dbReference type="InterPro" id="IPR008283">
    <property type="entry name" value="Peptidase_M17_N"/>
</dbReference>
<reference evidence="2 3" key="1">
    <citation type="submission" date="2019-12" db="EMBL/GenBank/DDBJ databases">
        <authorList>
            <person name="Li C."/>
            <person name="Zhao J."/>
        </authorList>
    </citation>
    <scope>NUCLEOTIDE SEQUENCE [LARGE SCALE GENOMIC DNA]</scope>
    <source>
        <strain evidence="2 3">NEAU-DD11</strain>
    </source>
</reference>
<comment type="caution">
    <text evidence="2">The sequence shown here is derived from an EMBL/GenBank/DDBJ whole genome shotgun (WGS) entry which is preliminary data.</text>
</comment>
<dbReference type="EMBL" id="WSES01000002">
    <property type="protein sequence ID" value="MVW59829.1"/>
    <property type="molecule type" value="Genomic_DNA"/>
</dbReference>
<dbReference type="GO" id="GO:0006508">
    <property type="term" value="P:proteolysis"/>
    <property type="evidence" value="ECO:0007669"/>
    <property type="project" value="InterPro"/>
</dbReference>
<dbReference type="Proteomes" id="UP000443353">
    <property type="component" value="Unassembled WGS sequence"/>
</dbReference>
<dbReference type="InterPro" id="IPR043472">
    <property type="entry name" value="Macro_dom-like"/>
</dbReference>
<gene>
    <name evidence="2" type="ORF">GPY61_07785</name>
</gene>
<evidence type="ECO:0000313" key="3">
    <source>
        <dbReference type="Proteomes" id="UP000443353"/>
    </source>
</evidence>
<evidence type="ECO:0000313" key="2">
    <source>
        <dbReference type="EMBL" id="MVW59829.1"/>
    </source>
</evidence>
<dbReference type="GO" id="GO:0070006">
    <property type="term" value="F:metalloaminopeptidase activity"/>
    <property type="evidence" value="ECO:0007669"/>
    <property type="project" value="InterPro"/>
</dbReference>
<sequence length="205" mass="21397">MTDTTPIRLPIGTADGVQFDVVAWGPSHADVDVSVACMFEHEMNGGMAGGLLELDQALGGQLARLRSAGAFRAQPLETLLITSPPPAVVPRAVLVIGMGDPALLDGEMLRRACRVALREAVRHGAVSMAFAPSVLDAGHTDNAPLDMQNVMLDGMLGALRAEHMLADAGLAAPPSLRHCTFDVGAPRAQAAGRAFAQAFARLART</sequence>
<feature type="domain" description="Peptidase M17 leucyl aminopeptidase N-terminal" evidence="1">
    <location>
        <begin position="52"/>
        <end position="131"/>
    </location>
</feature>
<dbReference type="AlphaFoldDB" id="A0A7X3FXG4"/>
<dbReference type="SUPFAM" id="SSF52949">
    <property type="entry name" value="Macro domain-like"/>
    <property type="match status" value="1"/>
</dbReference>
<keyword evidence="3" id="KW-1185">Reference proteome</keyword>
<dbReference type="RefSeq" id="WP_160408001.1">
    <property type="nucleotide sequence ID" value="NZ_WSES01000002.1"/>
</dbReference>
<name>A0A7X3FXG4_9BURK</name>
<dbReference type="Pfam" id="PF02789">
    <property type="entry name" value="Peptidase_M17_N"/>
    <property type="match status" value="1"/>
</dbReference>
<organism evidence="2 3">
    <name type="scientific">Massilia cellulosiltytica</name>
    <dbReference type="NCBI Taxonomy" id="2683234"/>
    <lineage>
        <taxon>Bacteria</taxon>
        <taxon>Pseudomonadati</taxon>
        <taxon>Pseudomonadota</taxon>
        <taxon>Betaproteobacteria</taxon>
        <taxon>Burkholderiales</taxon>
        <taxon>Oxalobacteraceae</taxon>
        <taxon>Telluria group</taxon>
        <taxon>Massilia</taxon>
    </lineage>
</organism>
<protein>
    <submittedName>
        <fullName evidence="2">Peptidase M17</fullName>
    </submittedName>
</protein>
<proteinExistence type="predicted"/>
<accession>A0A7X3FXG4</accession>
<evidence type="ECO:0000259" key="1">
    <source>
        <dbReference type="Pfam" id="PF02789"/>
    </source>
</evidence>